<reference evidence="1 2" key="1">
    <citation type="journal article" date="2018" name="Mol. Biol. Evol.">
        <title>Broad Genomic Sampling Reveals a Smut Pathogenic Ancestry of the Fungal Clade Ustilaginomycotina.</title>
        <authorList>
            <person name="Kijpornyongpan T."/>
            <person name="Mondo S.J."/>
            <person name="Barry K."/>
            <person name="Sandor L."/>
            <person name="Lee J."/>
            <person name="Lipzen A."/>
            <person name="Pangilinan J."/>
            <person name="LaButti K."/>
            <person name="Hainaut M."/>
            <person name="Henrissat B."/>
            <person name="Grigoriev I.V."/>
            <person name="Spatafora J.W."/>
            <person name="Aime M.C."/>
        </authorList>
    </citation>
    <scope>NUCLEOTIDE SEQUENCE [LARGE SCALE GENOMIC DNA]</scope>
    <source>
        <strain evidence="1 2">SA 807</strain>
    </source>
</reference>
<dbReference type="EMBL" id="KZ820069">
    <property type="protein sequence ID" value="PWN49306.1"/>
    <property type="molecule type" value="Genomic_DNA"/>
</dbReference>
<evidence type="ECO:0000313" key="2">
    <source>
        <dbReference type="Proteomes" id="UP000245626"/>
    </source>
</evidence>
<keyword evidence="2" id="KW-1185">Reference proteome</keyword>
<organism evidence="1 2">
    <name type="scientific">Violaceomyces palustris</name>
    <dbReference type="NCBI Taxonomy" id="1673888"/>
    <lineage>
        <taxon>Eukaryota</taxon>
        <taxon>Fungi</taxon>
        <taxon>Dikarya</taxon>
        <taxon>Basidiomycota</taxon>
        <taxon>Ustilaginomycotina</taxon>
        <taxon>Ustilaginomycetes</taxon>
        <taxon>Violaceomycetales</taxon>
        <taxon>Violaceomycetaceae</taxon>
        <taxon>Violaceomyces</taxon>
    </lineage>
</organism>
<accession>A0ACD0NU40</accession>
<name>A0ACD0NU40_9BASI</name>
<gene>
    <name evidence="1" type="ORF">IE53DRAFT_369875</name>
</gene>
<sequence>MSGSVIQPGAVNGNVLAILLCINFHCKVNLPGSASEVQRELLLFVTRAIAQTDRAASSLSNFLEKLKTALKHDPQAGVICNYLKQTLRLLDYPDGLVQIFSDRLGRLICPHYDDPLSTSTTERFIERRSYFGLYFRRVRYTFENLSLTERHQIGQEAVRWRDTAERDSPVSPEASEDENPRVHAYDKFQEGLFRGDYTAAKSNMHKFFDYSSPGSFPELHQHTLLNLASFHYQTGSLSAAKVSLNEAIRLATTVDDHECISMCASLMQRLQAEATSGSSGPRKTSDSVDQTITGGTSIDKVWRAQNETKSGAPLPQVLRRLLESLKTTGGKECPSAVETSVTIMQEARDNSGRTAVEPSMLISDLWEKMGFHEVADAHATIAEEAASKEGVDASQIRLSLSCSRSRRLAGQGLYDQALAQLLRKETYETLSFREYSEWREAIWEVLWLKAKRREETVTLQKLGELDPGSKFSISDQQASTQLESEKRGSRSAEREIEELLAKGEDLIHALAAMEEIMPSILVDQNLERRSKAFWTYARCILAQDGTKNDDAPDETVVREAIAWLVRADLDMSSISLLGLHRRVLYYLARLLHHLGELEQRDEISIKHGQVDSAYVEAKEGRCEESVRTLAKVAEVVGRVGAYVGGGGSWKAKQQKDLEYANRVLSV</sequence>
<proteinExistence type="predicted"/>
<protein>
    <submittedName>
        <fullName evidence="1">Uncharacterized protein</fullName>
    </submittedName>
</protein>
<evidence type="ECO:0000313" key="1">
    <source>
        <dbReference type="EMBL" id="PWN49306.1"/>
    </source>
</evidence>
<dbReference type="Proteomes" id="UP000245626">
    <property type="component" value="Unassembled WGS sequence"/>
</dbReference>